<dbReference type="PROSITE" id="PS50297">
    <property type="entry name" value="ANK_REP_REGION"/>
    <property type="match status" value="1"/>
</dbReference>
<feature type="repeat" description="ANK" evidence="3">
    <location>
        <begin position="245"/>
        <end position="277"/>
    </location>
</feature>
<dbReference type="PANTHER" id="PTHR24180:SF45">
    <property type="entry name" value="POLY [ADP-RIBOSE] POLYMERASE TANKYRASE"/>
    <property type="match status" value="1"/>
</dbReference>
<evidence type="ECO:0000313" key="5">
    <source>
        <dbReference type="Proteomes" id="UP001198034"/>
    </source>
</evidence>
<accession>A0ABS8BJV2</accession>
<reference evidence="4 5" key="1">
    <citation type="submission" date="2021-10" db="EMBL/GenBank/DDBJ databases">
        <authorList>
            <person name="Chen M."/>
        </authorList>
    </citation>
    <scope>NUCLEOTIDE SEQUENCE [LARGE SCALE GENOMIC DNA]</scope>
    <source>
        <strain evidence="4 5">H3-26</strain>
    </source>
</reference>
<keyword evidence="2 3" id="KW-0040">ANK repeat</keyword>
<feature type="repeat" description="ANK" evidence="3">
    <location>
        <begin position="177"/>
        <end position="209"/>
    </location>
</feature>
<dbReference type="PROSITE" id="PS50088">
    <property type="entry name" value="ANK_REPEAT"/>
    <property type="match status" value="4"/>
</dbReference>
<name>A0ABS8BJV2_9NEIS</name>
<organism evidence="4 5">
    <name type="scientific">Deefgea salmonis</name>
    <dbReference type="NCBI Taxonomy" id="2875502"/>
    <lineage>
        <taxon>Bacteria</taxon>
        <taxon>Pseudomonadati</taxon>
        <taxon>Pseudomonadota</taxon>
        <taxon>Betaproteobacteria</taxon>
        <taxon>Neisseriales</taxon>
        <taxon>Chitinibacteraceae</taxon>
        <taxon>Deefgea</taxon>
    </lineage>
</organism>
<dbReference type="InterPro" id="IPR036770">
    <property type="entry name" value="Ankyrin_rpt-contain_sf"/>
</dbReference>
<dbReference type="Proteomes" id="UP001198034">
    <property type="component" value="Unassembled WGS sequence"/>
</dbReference>
<dbReference type="SUPFAM" id="SSF48403">
    <property type="entry name" value="Ankyrin repeat"/>
    <property type="match status" value="1"/>
</dbReference>
<evidence type="ECO:0000256" key="2">
    <source>
        <dbReference type="ARBA" id="ARBA00023043"/>
    </source>
</evidence>
<dbReference type="InterPro" id="IPR002110">
    <property type="entry name" value="Ankyrin_rpt"/>
</dbReference>
<feature type="repeat" description="ANK" evidence="3">
    <location>
        <begin position="210"/>
        <end position="242"/>
    </location>
</feature>
<evidence type="ECO:0000313" key="4">
    <source>
        <dbReference type="EMBL" id="MCB5195856.1"/>
    </source>
</evidence>
<dbReference type="Pfam" id="PF12796">
    <property type="entry name" value="Ank_2"/>
    <property type="match status" value="2"/>
</dbReference>
<dbReference type="PANTHER" id="PTHR24180">
    <property type="entry name" value="CYCLIN-DEPENDENT KINASE INHIBITOR 2C-RELATED"/>
    <property type="match status" value="1"/>
</dbReference>
<dbReference type="EMBL" id="JAJAWG010000002">
    <property type="protein sequence ID" value="MCB5195856.1"/>
    <property type="molecule type" value="Genomic_DNA"/>
</dbReference>
<keyword evidence="5" id="KW-1185">Reference proteome</keyword>
<comment type="caution">
    <text evidence="4">The sequence shown here is derived from an EMBL/GenBank/DDBJ whole genome shotgun (WGS) entry which is preliminary data.</text>
</comment>
<dbReference type="Gene3D" id="1.25.40.20">
    <property type="entry name" value="Ankyrin repeat-containing domain"/>
    <property type="match status" value="1"/>
</dbReference>
<dbReference type="InterPro" id="IPR051637">
    <property type="entry name" value="Ank_repeat_dom-contain_49"/>
</dbReference>
<sequence>MLHVQILIDHLRQHLGPSQFPNQLEAQYPEVLARIMHSWEQNQLDACFNDLLIQGQQKQAGFPKAIATEIFRLQVALDALPPQTADIWGHIPLFKADPDAKAILAKHGHNVTSKALHQAIEQRQYDLLPLFIRAGMPIEQRDEVGWTPVMHACFAGKLDIVLQLIELKANLHVKDRHGYTLLHWAALNGNTDLVSLFIGHQLNVQQASHKGMTPLMQAAAGGHLAVMQLIIQHCGVISINHQNAEGWTALHKATANQKFNAALWLVQHGANPYLHNQQGESACSLALKLNQLRLHEVLNEYADRQENRQETQAEWQLS</sequence>
<gene>
    <name evidence="4" type="ORF">LG219_06075</name>
</gene>
<protein>
    <submittedName>
        <fullName evidence="4">Ankyrin repeat domain-containing protein</fullName>
    </submittedName>
</protein>
<proteinExistence type="predicted"/>
<keyword evidence="1" id="KW-0677">Repeat</keyword>
<dbReference type="RefSeq" id="WP_226763638.1">
    <property type="nucleotide sequence ID" value="NZ_JAJAWG010000002.1"/>
</dbReference>
<dbReference type="SMART" id="SM00248">
    <property type="entry name" value="ANK"/>
    <property type="match status" value="5"/>
</dbReference>
<evidence type="ECO:0000256" key="3">
    <source>
        <dbReference type="PROSITE-ProRule" id="PRU00023"/>
    </source>
</evidence>
<feature type="repeat" description="ANK" evidence="3">
    <location>
        <begin position="144"/>
        <end position="176"/>
    </location>
</feature>
<evidence type="ECO:0000256" key="1">
    <source>
        <dbReference type="ARBA" id="ARBA00022737"/>
    </source>
</evidence>